<comment type="similarity">
    <text evidence="1">Belongs to the F420H(2)-dependent quinone reductase family.</text>
</comment>
<dbReference type="InterPro" id="IPR012349">
    <property type="entry name" value="Split_barrel_FMN-bd"/>
</dbReference>
<evidence type="ECO:0000256" key="2">
    <source>
        <dbReference type="ARBA" id="ARBA00049106"/>
    </source>
</evidence>
<sequence>MFNSRQPTGAGRASVRDVRLWRSRYGARTMGPVGGFTRALLRVVRGVGGTRPGVVVIGRVVSPVQRWLYRATRGRVSLTGQAPVLLITTTGRRTGKERTVPLLYLRDGERFVVCNVNPGFERPNPWTLNLRAHPHVHVQVGRDTFDVLAHEASVDELDRYWPDLTRIWPAYQAFHDKGGARSVFVLERTERRS</sequence>
<dbReference type="InterPro" id="IPR004378">
    <property type="entry name" value="F420H2_quin_Rdtase"/>
</dbReference>
<gene>
    <name evidence="3" type="ORF">FG385_32365</name>
</gene>
<dbReference type="Proteomes" id="UP000305546">
    <property type="component" value="Unassembled WGS sequence"/>
</dbReference>
<comment type="caution">
    <text evidence="3">The sequence shown here is derived from an EMBL/GenBank/DDBJ whole genome shotgun (WGS) entry which is preliminary data.</text>
</comment>
<dbReference type="PANTHER" id="PTHR39428:SF3">
    <property type="entry name" value="DEAZAFLAVIN-DEPENDENT NITROREDUCTASE"/>
    <property type="match status" value="1"/>
</dbReference>
<protein>
    <submittedName>
        <fullName evidence="3">Nitroreductase family deazaflavin-dependent oxidoreductase</fullName>
    </submittedName>
</protein>
<dbReference type="GO" id="GO:0005886">
    <property type="term" value="C:plasma membrane"/>
    <property type="evidence" value="ECO:0007669"/>
    <property type="project" value="TreeGrafter"/>
</dbReference>
<dbReference type="GO" id="GO:0016491">
    <property type="term" value="F:oxidoreductase activity"/>
    <property type="evidence" value="ECO:0007669"/>
    <property type="project" value="InterPro"/>
</dbReference>
<comment type="catalytic activity">
    <reaction evidence="2">
        <text>oxidized coenzyme F420-(gamma-L-Glu)(n) + a quinol + H(+) = reduced coenzyme F420-(gamma-L-Glu)(n) + a quinone</text>
        <dbReference type="Rhea" id="RHEA:39663"/>
        <dbReference type="Rhea" id="RHEA-COMP:12939"/>
        <dbReference type="Rhea" id="RHEA-COMP:14378"/>
        <dbReference type="ChEBI" id="CHEBI:15378"/>
        <dbReference type="ChEBI" id="CHEBI:24646"/>
        <dbReference type="ChEBI" id="CHEBI:132124"/>
        <dbReference type="ChEBI" id="CHEBI:133980"/>
        <dbReference type="ChEBI" id="CHEBI:139511"/>
    </reaction>
</comment>
<accession>A0A5C4LQJ3</accession>
<dbReference type="Pfam" id="PF04075">
    <property type="entry name" value="F420H2_quin_red"/>
    <property type="match status" value="1"/>
</dbReference>
<dbReference type="EMBL" id="VDFW01000051">
    <property type="protein sequence ID" value="TNC19385.1"/>
    <property type="molecule type" value="Genomic_DNA"/>
</dbReference>
<dbReference type="Gene3D" id="2.30.110.10">
    <property type="entry name" value="Electron Transport, Fmn-binding Protein, Chain A"/>
    <property type="match status" value="1"/>
</dbReference>
<name>A0A5C4LQJ3_9PSEU</name>
<organism evidence="3 4">
    <name type="scientific">Amycolatopsis alkalitolerans</name>
    <dbReference type="NCBI Taxonomy" id="2547244"/>
    <lineage>
        <taxon>Bacteria</taxon>
        <taxon>Bacillati</taxon>
        <taxon>Actinomycetota</taxon>
        <taxon>Actinomycetes</taxon>
        <taxon>Pseudonocardiales</taxon>
        <taxon>Pseudonocardiaceae</taxon>
        <taxon>Amycolatopsis</taxon>
    </lineage>
</organism>
<reference evidence="3 4" key="1">
    <citation type="submission" date="2019-06" db="EMBL/GenBank/DDBJ databases">
        <title>Amycolatopsis alkalitolerans sp. nov., isolated from Gastrodia elata Blume.</title>
        <authorList>
            <person name="Narsing Rao M.P."/>
            <person name="Li W.J."/>
        </authorList>
    </citation>
    <scope>NUCLEOTIDE SEQUENCE [LARGE SCALE GENOMIC DNA]</scope>
    <source>
        <strain evidence="3 4">SYSUP0005</strain>
    </source>
</reference>
<dbReference type="NCBIfam" id="TIGR00026">
    <property type="entry name" value="hi_GC_TIGR00026"/>
    <property type="match status" value="1"/>
</dbReference>
<evidence type="ECO:0000313" key="3">
    <source>
        <dbReference type="EMBL" id="TNC19385.1"/>
    </source>
</evidence>
<dbReference type="AlphaFoldDB" id="A0A5C4LQJ3"/>
<keyword evidence="4" id="KW-1185">Reference proteome</keyword>
<dbReference type="PANTHER" id="PTHR39428">
    <property type="entry name" value="F420H(2)-DEPENDENT QUINONE REDUCTASE RV1261C"/>
    <property type="match status" value="1"/>
</dbReference>
<proteinExistence type="inferred from homology"/>
<evidence type="ECO:0000313" key="4">
    <source>
        <dbReference type="Proteomes" id="UP000305546"/>
    </source>
</evidence>
<dbReference type="GO" id="GO:0070967">
    <property type="term" value="F:coenzyme F420 binding"/>
    <property type="evidence" value="ECO:0007669"/>
    <property type="project" value="TreeGrafter"/>
</dbReference>
<evidence type="ECO:0000256" key="1">
    <source>
        <dbReference type="ARBA" id="ARBA00008710"/>
    </source>
</evidence>